<proteinExistence type="predicted"/>
<sequence>MFYVVGKLNVIVITLTSNSSTTEGEAREELLVITAGLWWTEVCTCCEHRVVRARFTF</sequence>
<dbReference type="AlphaFoldDB" id="A0A3P7YR00"/>
<protein>
    <submittedName>
        <fullName evidence="1">Uncharacterized protein</fullName>
    </submittedName>
</protein>
<accession>A0A3P7YR00</accession>
<organism evidence="1 2">
    <name type="scientific">Haemonchus placei</name>
    <name type="common">Barber's pole worm</name>
    <dbReference type="NCBI Taxonomy" id="6290"/>
    <lineage>
        <taxon>Eukaryota</taxon>
        <taxon>Metazoa</taxon>
        <taxon>Ecdysozoa</taxon>
        <taxon>Nematoda</taxon>
        <taxon>Chromadorea</taxon>
        <taxon>Rhabditida</taxon>
        <taxon>Rhabditina</taxon>
        <taxon>Rhabditomorpha</taxon>
        <taxon>Strongyloidea</taxon>
        <taxon>Trichostrongylidae</taxon>
        <taxon>Haemonchus</taxon>
    </lineage>
</organism>
<evidence type="ECO:0000313" key="2">
    <source>
        <dbReference type="Proteomes" id="UP000268014"/>
    </source>
</evidence>
<evidence type="ECO:0000313" key="1">
    <source>
        <dbReference type="EMBL" id="VDO90061.1"/>
    </source>
</evidence>
<dbReference type="EMBL" id="UZAF01023457">
    <property type="protein sequence ID" value="VDO90061.1"/>
    <property type="molecule type" value="Genomic_DNA"/>
</dbReference>
<name>A0A3P7YR00_HAEPC</name>
<gene>
    <name evidence="1" type="ORF">HPLM_LOCUS21458</name>
</gene>
<reference evidence="1 2" key="1">
    <citation type="submission" date="2018-11" db="EMBL/GenBank/DDBJ databases">
        <authorList>
            <consortium name="Pathogen Informatics"/>
        </authorList>
    </citation>
    <scope>NUCLEOTIDE SEQUENCE [LARGE SCALE GENOMIC DNA]</scope>
    <source>
        <strain evidence="1 2">MHpl1</strain>
    </source>
</reference>
<dbReference type="Proteomes" id="UP000268014">
    <property type="component" value="Unassembled WGS sequence"/>
</dbReference>
<keyword evidence="2" id="KW-1185">Reference proteome</keyword>